<dbReference type="InterPro" id="IPR029063">
    <property type="entry name" value="SAM-dependent_MTases_sf"/>
</dbReference>
<dbReference type="Gene3D" id="1.10.10.10">
    <property type="entry name" value="Winged helix-like DNA-binding domain superfamily/Winged helix DNA-binding domain"/>
    <property type="match status" value="1"/>
</dbReference>
<dbReference type="SUPFAM" id="SSF53335">
    <property type="entry name" value="S-adenosyl-L-methionine-dependent methyltransferases"/>
    <property type="match status" value="1"/>
</dbReference>
<evidence type="ECO:0000259" key="5">
    <source>
        <dbReference type="Pfam" id="PF08100"/>
    </source>
</evidence>
<comment type="caution">
    <text evidence="6">The sequence shown here is derived from an EMBL/GenBank/DDBJ whole genome shotgun (WGS) entry which is preliminary data.</text>
</comment>
<dbReference type="GO" id="GO:0046983">
    <property type="term" value="F:protein dimerization activity"/>
    <property type="evidence" value="ECO:0007669"/>
    <property type="project" value="InterPro"/>
</dbReference>
<dbReference type="Pfam" id="PF00891">
    <property type="entry name" value="Methyltransf_2"/>
    <property type="match status" value="1"/>
</dbReference>
<dbReference type="InterPro" id="IPR001077">
    <property type="entry name" value="COMT_C"/>
</dbReference>
<dbReference type="PANTHER" id="PTHR43712">
    <property type="entry name" value="PUTATIVE (AFU_ORTHOLOGUE AFUA_4G14580)-RELATED"/>
    <property type="match status" value="1"/>
</dbReference>
<organism evidence="6 7">
    <name type="scientific">Kitasatospora aureofaciens</name>
    <name type="common">Streptomyces aureofaciens</name>
    <dbReference type="NCBI Taxonomy" id="1894"/>
    <lineage>
        <taxon>Bacteria</taxon>
        <taxon>Bacillati</taxon>
        <taxon>Actinomycetota</taxon>
        <taxon>Actinomycetes</taxon>
        <taxon>Kitasatosporales</taxon>
        <taxon>Streptomycetaceae</taxon>
        <taxon>Kitasatospora</taxon>
    </lineage>
</organism>
<dbReference type="PROSITE" id="PS51683">
    <property type="entry name" value="SAM_OMT_II"/>
    <property type="match status" value="1"/>
</dbReference>
<evidence type="ECO:0000313" key="6">
    <source>
        <dbReference type="EMBL" id="OEV33534.1"/>
    </source>
</evidence>
<feature type="domain" description="O-methyltransferase C-terminal" evidence="4">
    <location>
        <begin position="115"/>
        <end position="322"/>
    </location>
</feature>
<dbReference type="InterPro" id="IPR016461">
    <property type="entry name" value="COMT-like"/>
</dbReference>
<dbReference type="GO" id="GO:0008171">
    <property type="term" value="F:O-methyltransferase activity"/>
    <property type="evidence" value="ECO:0007669"/>
    <property type="project" value="InterPro"/>
</dbReference>
<dbReference type="InterPro" id="IPR036388">
    <property type="entry name" value="WH-like_DNA-bd_sf"/>
</dbReference>
<keyword evidence="3" id="KW-0949">S-adenosyl-L-methionine</keyword>
<dbReference type="Proteomes" id="UP000037395">
    <property type="component" value="Unassembled WGS sequence"/>
</dbReference>
<dbReference type="Gene3D" id="3.40.50.150">
    <property type="entry name" value="Vaccinia Virus protein VP39"/>
    <property type="match status" value="1"/>
</dbReference>
<feature type="domain" description="O-methyltransferase dimerisation" evidence="5">
    <location>
        <begin position="26"/>
        <end position="91"/>
    </location>
</feature>
<evidence type="ECO:0000256" key="2">
    <source>
        <dbReference type="ARBA" id="ARBA00022679"/>
    </source>
</evidence>
<dbReference type="InterPro" id="IPR036390">
    <property type="entry name" value="WH_DNA-bd_sf"/>
</dbReference>
<keyword evidence="2" id="KW-0808">Transferase</keyword>
<evidence type="ECO:0000256" key="3">
    <source>
        <dbReference type="ARBA" id="ARBA00022691"/>
    </source>
</evidence>
<dbReference type="RefSeq" id="WP_030549950.1">
    <property type="nucleotide sequence ID" value="NZ_JBEZBM010000001.1"/>
</dbReference>
<keyword evidence="1 6" id="KW-0489">Methyltransferase</keyword>
<keyword evidence="7" id="KW-1185">Reference proteome</keyword>
<accession>A0A1E7MYN4</accession>
<dbReference type="SMR" id="A0A1E7MYN4"/>
<gene>
    <name evidence="6" type="ORF">HS99_0013330</name>
</gene>
<sequence length="345" mass="36871">MTDNGEIIAQPVIQLRELGLAAAGAAAVRAAARLGLADALGDEPAGAAELARAVNADPDTLQRLLRALACYGVFAEQPDGRYVHTGASRLLREDTPRSLKDMVLWGTEPWTWELWGHLDEAVRTGKAVFPELHGMDFFDHLHAHSPESAAVFDRAMTQSSRLSALALADRLDLGGVGTVVDIAGGQGHVLATLLERNPGLRGTLLDLPEVVSGADARLRPGGALAGRATLLGGDCRREIPVQADVYLLKNILEWDDESTVLTLRNVVRAAAPGSRVIVVENLVDGSPELRFTTAMDLLLLLNVGGRKHTRAGLVSLIEEAGLTRAEVRPVNSYLHLVESVVPERG</sequence>
<proteinExistence type="predicted"/>
<dbReference type="PANTHER" id="PTHR43712:SF2">
    <property type="entry name" value="O-METHYLTRANSFERASE CICE"/>
    <property type="match status" value="1"/>
</dbReference>
<protein>
    <submittedName>
        <fullName evidence="6">Methyltransferase</fullName>
    </submittedName>
</protein>
<dbReference type="AlphaFoldDB" id="A0A1E7MYN4"/>
<evidence type="ECO:0000313" key="7">
    <source>
        <dbReference type="Proteomes" id="UP000037395"/>
    </source>
</evidence>
<dbReference type="Gene3D" id="1.10.287.1350">
    <property type="match status" value="1"/>
</dbReference>
<dbReference type="GO" id="GO:0032259">
    <property type="term" value="P:methylation"/>
    <property type="evidence" value="ECO:0007669"/>
    <property type="project" value="UniProtKB-KW"/>
</dbReference>
<dbReference type="Pfam" id="PF08100">
    <property type="entry name" value="Dimerisation"/>
    <property type="match status" value="1"/>
</dbReference>
<reference evidence="6" key="1">
    <citation type="submission" date="2016-08" db="EMBL/GenBank/DDBJ databases">
        <title>Sequencing, Assembly and Comparative Genomics of S. aureofaciens ATCC 10762.</title>
        <authorList>
            <person name="Gradnigo J.S."/>
            <person name="Johnson N."/>
            <person name="Somerville G.A."/>
        </authorList>
    </citation>
    <scope>NUCLEOTIDE SEQUENCE [LARGE SCALE GENOMIC DNA]</scope>
    <source>
        <strain evidence="6">ATCC 10762</strain>
    </source>
</reference>
<dbReference type="InterPro" id="IPR012967">
    <property type="entry name" value="COMT_dimerisation"/>
</dbReference>
<dbReference type="SUPFAM" id="SSF46785">
    <property type="entry name" value="Winged helix' DNA-binding domain"/>
    <property type="match status" value="1"/>
</dbReference>
<name>A0A1E7MYN4_KITAU</name>
<dbReference type="EMBL" id="JPRF03000065">
    <property type="protein sequence ID" value="OEV33534.1"/>
    <property type="molecule type" value="Genomic_DNA"/>
</dbReference>
<dbReference type="PIRSF" id="PIRSF005739">
    <property type="entry name" value="O-mtase"/>
    <property type="match status" value="1"/>
</dbReference>
<evidence type="ECO:0000256" key="1">
    <source>
        <dbReference type="ARBA" id="ARBA00022603"/>
    </source>
</evidence>
<dbReference type="OrthoDB" id="3862772at2"/>
<evidence type="ECO:0000259" key="4">
    <source>
        <dbReference type="Pfam" id="PF00891"/>
    </source>
</evidence>